<comment type="caution">
    <text evidence="1">The sequence shown here is derived from an EMBL/GenBank/DDBJ whole genome shotgun (WGS) entry which is preliminary data.</text>
</comment>
<gene>
    <name evidence="1" type="ORF">Tco_1078357</name>
</gene>
<dbReference type="InterPro" id="IPR011009">
    <property type="entry name" value="Kinase-like_dom_sf"/>
</dbReference>
<reference evidence="1" key="1">
    <citation type="journal article" date="2022" name="Int. J. Mol. Sci.">
        <title>Draft Genome of Tanacetum Coccineum: Genomic Comparison of Closely Related Tanacetum-Family Plants.</title>
        <authorList>
            <person name="Yamashiro T."/>
            <person name="Shiraishi A."/>
            <person name="Nakayama K."/>
            <person name="Satake H."/>
        </authorList>
    </citation>
    <scope>NUCLEOTIDE SEQUENCE</scope>
</reference>
<dbReference type="SUPFAM" id="SSF56112">
    <property type="entry name" value="Protein kinase-like (PK-like)"/>
    <property type="match status" value="1"/>
</dbReference>
<reference evidence="1" key="2">
    <citation type="submission" date="2022-01" db="EMBL/GenBank/DDBJ databases">
        <authorList>
            <person name="Yamashiro T."/>
            <person name="Shiraishi A."/>
            <person name="Satake H."/>
            <person name="Nakayama K."/>
        </authorList>
    </citation>
    <scope>NUCLEOTIDE SEQUENCE</scope>
</reference>
<protein>
    <submittedName>
        <fullName evidence="1">Kinase-like domain, phloem protein 2-like protein</fullName>
    </submittedName>
</protein>
<accession>A0ABQ5HQ85</accession>
<dbReference type="EMBL" id="BQNB010019831">
    <property type="protein sequence ID" value="GJT89512.1"/>
    <property type="molecule type" value="Genomic_DNA"/>
</dbReference>
<name>A0ABQ5HQ85_9ASTR</name>
<organism evidence="1 2">
    <name type="scientific">Tanacetum coccineum</name>
    <dbReference type="NCBI Taxonomy" id="301880"/>
    <lineage>
        <taxon>Eukaryota</taxon>
        <taxon>Viridiplantae</taxon>
        <taxon>Streptophyta</taxon>
        <taxon>Embryophyta</taxon>
        <taxon>Tracheophyta</taxon>
        <taxon>Spermatophyta</taxon>
        <taxon>Magnoliopsida</taxon>
        <taxon>eudicotyledons</taxon>
        <taxon>Gunneridae</taxon>
        <taxon>Pentapetalae</taxon>
        <taxon>asterids</taxon>
        <taxon>campanulids</taxon>
        <taxon>Asterales</taxon>
        <taxon>Asteraceae</taxon>
        <taxon>Asteroideae</taxon>
        <taxon>Anthemideae</taxon>
        <taxon>Anthemidinae</taxon>
        <taxon>Tanacetum</taxon>
    </lineage>
</organism>
<dbReference type="Proteomes" id="UP001151760">
    <property type="component" value="Unassembled WGS sequence"/>
</dbReference>
<proteinExistence type="predicted"/>
<dbReference type="Gene3D" id="3.30.200.20">
    <property type="entry name" value="Phosphorylase Kinase, domain 1"/>
    <property type="match status" value="1"/>
</dbReference>
<evidence type="ECO:0000313" key="2">
    <source>
        <dbReference type="Proteomes" id="UP001151760"/>
    </source>
</evidence>
<keyword evidence="2" id="KW-1185">Reference proteome</keyword>
<sequence>MASFMEELEHLEIEMEEIKLATGNFDDSKFIGIGGFGKVYGGKLSRFNERNMVAFTLFEYLTAKIQHNFKLNCLNKIVGFCTK</sequence>
<evidence type="ECO:0000313" key="1">
    <source>
        <dbReference type="EMBL" id="GJT89512.1"/>
    </source>
</evidence>